<dbReference type="Gene3D" id="3.40.630.30">
    <property type="match status" value="1"/>
</dbReference>
<dbReference type="AlphaFoldDB" id="A0A0D4C1R5"/>
<dbReference type="RefSeq" id="WP_045076491.1">
    <property type="nucleotide sequence ID" value="NZ_CP011005.1"/>
</dbReference>
<dbReference type="STRING" id="1618207.UM93_16090"/>
<dbReference type="SUPFAM" id="SSF55729">
    <property type="entry name" value="Acyl-CoA N-acyltransferases (Nat)"/>
    <property type="match status" value="1"/>
</dbReference>
<dbReference type="Proteomes" id="UP000061839">
    <property type="component" value="Chromosome"/>
</dbReference>
<reference evidence="1 2" key="1">
    <citation type="journal article" date="2015" name="Genome Announc.">
        <title>Complete Genome Sequencing of Protease-Producing Novel Arthrobacter sp. Strain IHBB 11108 Using PacBio Single-Molecule Real-Time Sequencing Technology.</title>
        <authorList>
            <person name="Kiran S."/>
            <person name="Swarnkar M.K."/>
            <person name="Pal M."/>
            <person name="Thakur R."/>
            <person name="Tewari R."/>
            <person name="Singh A.K."/>
            <person name="Gulati A."/>
        </authorList>
    </citation>
    <scope>NUCLEOTIDE SEQUENCE [LARGE SCALE GENOMIC DNA]</scope>
    <source>
        <strain evidence="1 2">IHBB 11108</strain>
    </source>
</reference>
<gene>
    <name evidence="1" type="ORF">UM93_16090</name>
</gene>
<dbReference type="InterPro" id="IPR016181">
    <property type="entry name" value="Acyl_CoA_acyltransferase"/>
</dbReference>
<sequence length="197" mass="22673">MAFLELPNPLPAELTTGHFSLRPIRADDAELDYQAVIETREQLRSWEQTSWPDEGFAVEDNRQDLLGLQTRHDDRQAFTYTVLDPSATNCLGCVYVFPTDAAFLAKSTVTPVSHDAWQAVQAVVYFWVRTTAVQRQLDRELLSALRNWFGLHWGFDRTVYVTSELFTQQVELIEGTDLEVKFELREPDKPGRYLIFG</sequence>
<name>A0A0D4C1R5_9MICC</name>
<protein>
    <recommendedName>
        <fullName evidence="3">N-acetyltransferase domain-containing protein</fullName>
    </recommendedName>
</protein>
<dbReference type="KEGG" id="ari:UM93_16090"/>
<dbReference type="EMBL" id="CP011005">
    <property type="protein sequence ID" value="AJT42612.1"/>
    <property type="molecule type" value="Genomic_DNA"/>
</dbReference>
<accession>A0A0D4C1R5</accession>
<dbReference type="OrthoDB" id="3774915at2"/>
<evidence type="ECO:0000313" key="2">
    <source>
        <dbReference type="Proteomes" id="UP000061839"/>
    </source>
</evidence>
<proteinExistence type="predicted"/>
<keyword evidence="2" id="KW-1185">Reference proteome</keyword>
<evidence type="ECO:0008006" key="3">
    <source>
        <dbReference type="Google" id="ProtNLM"/>
    </source>
</evidence>
<dbReference type="PATRIC" id="fig|1618207.4.peg.3271"/>
<evidence type="ECO:0000313" key="1">
    <source>
        <dbReference type="EMBL" id="AJT42612.1"/>
    </source>
</evidence>
<organism evidence="1 2">
    <name type="scientific">Psychromicrobium lacuslunae</name>
    <dbReference type="NCBI Taxonomy" id="1618207"/>
    <lineage>
        <taxon>Bacteria</taxon>
        <taxon>Bacillati</taxon>
        <taxon>Actinomycetota</taxon>
        <taxon>Actinomycetes</taxon>
        <taxon>Micrococcales</taxon>
        <taxon>Micrococcaceae</taxon>
        <taxon>Psychromicrobium</taxon>
    </lineage>
</organism>
<dbReference type="HOGENOM" id="CLU_1381636_0_0_11"/>